<dbReference type="InterPro" id="IPR052471">
    <property type="entry name" value="PBI_I9"/>
</dbReference>
<dbReference type="PANTHER" id="PTHR28288">
    <property type="entry name" value="PROTEASE B INHIBITOR 2"/>
    <property type="match status" value="1"/>
</dbReference>
<dbReference type="PANTHER" id="PTHR28288:SF2">
    <property type="entry name" value="PROTEASE B INHIBITOR 2"/>
    <property type="match status" value="1"/>
</dbReference>
<evidence type="ECO:0000259" key="2">
    <source>
        <dbReference type="Pfam" id="PF05922"/>
    </source>
</evidence>
<keyword evidence="4" id="KW-1185">Reference proteome</keyword>
<dbReference type="AlphaFoldDB" id="A0AAD7A0N7"/>
<dbReference type="GO" id="GO:0004866">
    <property type="term" value="F:endopeptidase inhibitor activity"/>
    <property type="evidence" value="ECO:0007669"/>
    <property type="project" value="TreeGrafter"/>
</dbReference>
<evidence type="ECO:0000313" key="4">
    <source>
        <dbReference type="Proteomes" id="UP001218218"/>
    </source>
</evidence>
<dbReference type="EMBL" id="JARIHO010000020">
    <property type="protein sequence ID" value="KAJ7346612.1"/>
    <property type="molecule type" value="Genomic_DNA"/>
</dbReference>
<sequence>MSEKSYIVTFKNSATQEQIDEFKATIQKEGKIVHTYNIGSMRGFAVTSNEDTFNSFNNNLTGDSPIENIELDGTVTTQ</sequence>
<protein>
    <submittedName>
        <fullName evidence="3">Proteinase inhibitor, propeptide</fullName>
    </submittedName>
</protein>
<dbReference type="InterPro" id="IPR010259">
    <property type="entry name" value="S8pro/Inhibitor_I9"/>
</dbReference>
<dbReference type="InterPro" id="IPR037045">
    <property type="entry name" value="S8pro/Inhibitor_I9_sf"/>
</dbReference>
<organism evidence="3 4">
    <name type="scientific">Mycena albidolilacea</name>
    <dbReference type="NCBI Taxonomy" id="1033008"/>
    <lineage>
        <taxon>Eukaryota</taxon>
        <taxon>Fungi</taxon>
        <taxon>Dikarya</taxon>
        <taxon>Basidiomycota</taxon>
        <taxon>Agaricomycotina</taxon>
        <taxon>Agaricomycetes</taxon>
        <taxon>Agaricomycetidae</taxon>
        <taxon>Agaricales</taxon>
        <taxon>Marasmiineae</taxon>
        <taxon>Mycenaceae</taxon>
        <taxon>Mycena</taxon>
    </lineage>
</organism>
<dbReference type="SUPFAM" id="SSF54897">
    <property type="entry name" value="Protease propeptides/inhibitors"/>
    <property type="match status" value="1"/>
</dbReference>
<dbReference type="Pfam" id="PF05922">
    <property type="entry name" value="Inhibitor_I9"/>
    <property type="match status" value="1"/>
</dbReference>
<dbReference type="Gene3D" id="3.30.70.80">
    <property type="entry name" value="Peptidase S8 propeptide/proteinase inhibitor I9"/>
    <property type="match status" value="1"/>
</dbReference>
<evidence type="ECO:0000313" key="3">
    <source>
        <dbReference type="EMBL" id="KAJ7346612.1"/>
    </source>
</evidence>
<feature type="domain" description="Inhibitor I9" evidence="2">
    <location>
        <begin position="5"/>
        <end position="53"/>
    </location>
</feature>
<accession>A0AAD7A0N7</accession>
<name>A0AAD7A0N7_9AGAR</name>
<dbReference type="Proteomes" id="UP001218218">
    <property type="component" value="Unassembled WGS sequence"/>
</dbReference>
<comment type="similarity">
    <text evidence="1">Belongs to the protease inhibitor I9 family.</text>
</comment>
<gene>
    <name evidence="3" type="ORF">DFH08DRAFT_868781</name>
</gene>
<comment type="caution">
    <text evidence="3">The sequence shown here is derived from an EMBL/GenBank/DDBJ whole genome shotgun (WGS) entry which is preliminary data.</text>
</comment>
<dbReference type="GO" id="GO:0042144">
    <property type="term" value="P:vacuole fusion, non-autophagic"/>
    <property type="evidence" value="ECO:0007669"/>
    <property type="project" value="TreeGrafter"/>
</dbReference>
<reference evidence="3" key="1">
    <citation type="submission" date="2023-03" db="EMBL/GenBank/DDBJ databases">
        <title>Massive genome expansion in bonnet fungi (Mycena s.s.) driven by repeated elements and novel gene families across ecological guilds.</title>
        <authorList>
            <consortium name="Lawrence Berkeley National Laboratory"/>
            <person name="Harder C.B."/>
            <person name="Miyauchi S."/>
            <person name="Viragh M."/>
            <person name="Kuo A."/>
            <person name="Thoen E."/>
            <person name="Andreopoulos B."/>
            <person name="Lu D."/>
            <person name="Skrede I."/>
            <person name="Drula E."/>
            <person name="Henrissat B."/>
            <person name="Morin E."/>
            <person name="Kohler A."/>
            <person name="Barry K."/>
            <person name="LaButti K."/>
            <person name="Morin E."/>
            <person name="Salamov A."/>
            <person name="Lipzen A."/>
            <person name="Mereny Z."/>
            <person name="Hegedus B."/>
            <person name="Baldrian P."/>
            <person name="Stursova M."/>
            <person name="Weitz H."/>
            <person name="Taylor A."/>
            <person name="Grigoriev I.V."/>
            <person name="Nagy L.G."/>
            <person name="Martin F."/>
            <person name="Kauserud H."/>
        </authorList>
    </citation>
    <scope>NUCLEOTIDE SEQUENCE</scope>
    <source>
        <strain evidence="3">CBHHK002</strain>
    </source>
</reference>
<proteinExistence type="inferred from homology"/>
<evidence type="ECO:0000256" key="1">
    <source>
        <dbReference type="ARBA" id="ARBA00038069"/>
    </source>
</evidence>